<accession>A0A6P5A2F0</accession>
<dbReference type="GO" id="GO:0043235">
    <property type="term" value="C:receptor complex"/>
    <property type="evidence" value="ECO:0007669"/>
    <property type="project" value="TreeGrafter"/>
</dbReference>
<reference evidence="4" key="1">
    <citation type="submission" date="2025-08" db="UniProtKB">
        <authorList>
            <consortium name="RefSeq"/>
        </authorList>
    </citation>
    <scope>IDENTIFICATION</scope>
    <source>
        <tissue evidence="4">Gonad</tissue>
    </source>
</reference>
<dbReference type="OrthoDB" id="3256376at2759"/>
<dbReference type="GO" id="GO:0007169">
    <property type="term" value="P:cell surface receptor protein tyrosine kinase signaling pathway"/>
    <property type="evidence" value="ECO:0007669"/>
    <property type="project" value="TreeGrafter"/>
</dbReference>
<dbReference type="Proteomes" id="UP000515135">
    <property type="component" value="Unplaced"/>
</dbReference>
<dbReference type="PANTHER" id="PTHR24416:SF617">
    <property type="entry name" value="RET ONCOGENE, ISOFORM A"/>
    <property type="match status" value="1"/>
</dbReference>
<dbReference type="RefSeq" id="XP_019647465.1">
    <property type="nucleotide sequence ID" value="XM_019791906.1"/>
</dbReference>
<keyword evidence="3" id="KW-1185">Reference proteome</keyword>
<dbReference type="GO" id="GO:0004714">
    <property type="term" value="F:transmembrane receptor protein tyrosine kinase activity"/>
    <property type="evidence" value="ECO:0007669"/>
    <property type="project" value="TreeGrafter"/>
</dbReference>
<dbReference type="InterPro" id="IPR050122">
    <property type="entry name" value="RTK"/>
</dbReference>
<dbReference type="GeneID" id="109487822"/>
<dbReference type="SUPFAM" id="SSF56112">
    <property type="entry name" value="Protein kinase-like (PK-like)"/>
    <property type="match status" value="1"/>
</dbReference>
<dbReference type="KEGG" id="bbel:109487822"/>
<dbReference type="InterPro" id="IPR011009">
    <property type="entry name" value="Kinase-like_dom_sf"/>
</dbReference>
<organism evidence="3 4">
    <name type="scientific">Branchiostoma belcheri</name>
    <name type="common">Amphioxus</name>
    <dbReference type="NCBI Taxonomy" id="7741"/>
    <lineage>
        <taxon>Eukaryota</taxon>
        <taxon>Metazoa</taxon>
        <taxon>Chordata</taxon>
        <taxon>Cephalochordata</taxon>
        <taxon>Leptocardii</taxon>
        <taxon>Amphioxiformes</taxon>
        <taxon>Branchiostomatidae</taxon>
        <taxon>Branchiostoma</taxon>
    </lineage>
</organism>
<evidence type="ECO:0000313" key="4">
    <source>
        <dbReference type="RefSeq" id="XP_019647465.1"/>
    </source>
</evidence>
<feature type="domain" description="Serine-threonine/tyrosine-protein kinase catalytic" evidence="2">
    <location>
        <begin position="1"/>
        <end position="61"/>
    </location>
</feature>
<evidence type="ECO:0000256" key="1">
    <source>
        <dbReference type="ARBA" id="ARBA00022840"/>
    </source>
</evidence>
<keyword evidence="1" id="KW-0067">ATP-binding</keyword>
<protein>
    <submittedName>
        <fullName evidence="4">Tyrosine-protein kinase SRK3-like</fullName>
    </submittedName>
</protein>
<dbReference type="FunFam" id="1.10.510.10:FF:001346">
    <property type="entry name" value="Uncharacterized protein"/>
    <property type="match status" value="1"/>
</dbReference>
<dbReference type="InterPro" id="IPR001245">
    <property type="entry name" value="Ser-Thr/Tyr_kinase_cat_dom"/>
</dbReference>
<dbReference type="Gene3D" id="1.10.510.10">
    <property type="entry name" value="Transferase(Phosphotransferase) domain 1"/>
    <property type="match status" value="1"/>
</dbReference>
<proteinExistence type="predicted"/>
<evidence type="ECO:0000259" key="2">
    <source>
        <dbReference type="Pfam" id="PF07714"/>
    </source>
</evidence>
<dbReference type="GO" id="GO:0005524">
    <property type="term" value="F:ATP binding"/>
    <property type="evidence" value="ECO:0007669"/>
    <property type="project" value="UniProtKB-KW"/>
</dbReference>
<dbReference type="Pfam" id="PF07714">
    <property type="entry name" value="PK_Tyr_Ser-Thr"/>
    <property type="match status" value="1"/>
</dbReference>
<evidence type="ECO:0000313" key="3">
    <source>
        <dbReference type="Proteomes" id="UP000515135"/>
    </source>
</evidence>
<keyword evidence="1" id="KW-0547">Nucleotide-binding</keyword>
<dbReference type="AlphaFoldDB" id="A0A6P5A2F0"/>
<sequence>MTMGNLPYEGMKGKRVMDMIKDGGRLEKPSSCPDEIYTLMTSCWETLPDDRPTFPELRSSLIKIMQGFKTYASLLK</sequence>
<gene>
    <name evidence="4" type="primary">LOC109487822</name>
</gene>
<dbReference type="PANTHER" id="PTHR24416">
    <property type="entry name" value="TYROSINE-PROTEIN KINASE RECEPTOR"/>
    <property type="match status" value="1"/>
</dbReference>
<name>A0A6P5A2F0_BRABE</name>
<dbReference type="GO" id="GO:0005886">
    <property type="term" value="C:plasma membrane"/>
    <property type="evidence" value="ECO:0007669"/>
    <property type="project" value="TreeGrafter"/>
</dbReference>